<dbReference type="SUPFAM" id="SSF55729">
    <property type="entry name" value="Acyl-CoA N-acyltransferases (Nat)"/>
    <property type="match status" value="1"/>
</dbReference>
<name>A0ABW4WW56_9BACT</name>
<evidence type="ECO:0000313" key="1">
    <source>
        <dbReference type="EMBL" id="MFD2066644.1"/>
    </source>
</evidence>
<dbReference type="EMBL" id="JBHUHV010000022">
    <property type="protein sequence ID" value="MFD2066644.1"/>
    <property type="molecule type" value="Genomic_DNA"/>
</dbReference>
<sequence>MIKYLTHDQLDKQQWDALIERSLQQQVYALSWYLDVVSPGWEAVVEVGEAGEYKVVMPLPVRYKLGVKYLQQPLFCQQLGAFSLEGDIDVVTYKKLIGKVYEQVRYVNELQFNTSNVVPDLSSLPNVEVELKATHYLDLSIGYDKIFQNYSRDRKRNLKRARKNDLEIIESDDIKFLISFFKDEVAGRIYGGVAASAYTMLEKLHQVLREHQACRLYYIKGTDGKINAGRLILFYKNKVTLLVSASSAYGRKLNGRTLVLDQLIQEFAGRDYIIDFESPDKHEQSLIYFYESFGPKQVAFQAVSYNRLPKVIKLIRNVRMRIVRMLRGLANSYVS</sequence>
<organism evidence="1 2">
    <name type="scientific">Pontibacter silvestris</name>
    <dbReference type="NCBI Taxonomy" id="2305183"/>
    <lineage>
        <taxon>Bacteria</taxon>
        <taxon>Pseudomonadati</taxon>
        <taxon>Bacteroidota</taxon>
        <taxon>Cytophagia</taxon>
        <taxon>Cytophagales</taxon>
        <taxon>Hymenobacteraceae</taxon>
        <taxon>Pontibacter</taxon>
    </lineage>
</organism>
<reference evidence="2" key="1">
    <citation type="journal article" date="2019" name="Int. J. Syst. Evol. Microbiol.">
        <title>The Global Catalogue of Microorganisms (GCM) 10K type strain sequencing project: providing services to taxonomists for standard genome sequencing and annotation.</title>
        <authorList>
            <consortium name="The Broad Institute Genomics Platform"/>
            <consortium name="The Broad Institute Genome Sequencing Center for Infectious Disease"/>
            <person name="Wu L."/>
            <person name="Ma J."/>
        </authorList>
    </citation>
    <scope>NUCLEOTIDE SEQUENCE [LARGE SCALE GENOMIC DNA]</scope>
    <source>
        <strain evidence="2">JCM 16545</strain>
    </source>
</reference>
<comment type="caution">
    <text evidence="1">The sequence shown here is derived from an EMBL/GenBank/DDBJ whole genome shotgun (WGS) entry which is preliminary data.</text>
</comment>
<gene>
    <name evidence="1" type="ORF">ACFSKU_07085</name>
</gene>
<dbReference type="PANTHER" id="PTHR36174">
    <property type="entry name" value="LIPID II:GLYCINE GLYCYLTRANSFERASE"/>
    <property type="match status" value="1"/>
</dbReference>
<protein>
    <submittedName>
        <fullName evidence="1">GNAT family N-acetyltransferase</fullName>
    </submittedName>
</protein>
<dbReference type="PANTHER" id="PTHR36174:SF1">
    <property type="entry name" value="LIPID II:GLYCINE GLYCYLTRANSFERASE"/>
    <property type="match status" value="1"/>
</dbReference>
<keyword evidence="2" id="KW-1185">Reference proteome</keyword>
<dbReference type="Gene3D" id="3.40.630.30">
    <property type="match status" value="1"/>
</dbReference>
<dbReference type="Proteomes" id="UP001597369">
    <property type="component" value="Unassembled WGS sequence"/>
</dbReference>
<dbReference type="InterPro" id="IPR016181">
    <property type="entry name" value="Acyl_CoA_acyltransferase"/>
</dbReference>
<dbReference type="InterPro" id="IPR050644">
    <property type="entry name" value="PG_Glycine_Bridge_Synth"/>
</dbReference>
<evidence type="ECO:0000313" key="2">
    <source>
        <dbReference type="Proteomes" id="UP001597369"/>
    </source>
</evidence>
<dbReference type="RefSeq" id="WP_229960492.1">
    <property type="nucleotide sequence ID" value="NZ_JAJJWI010000008.1"/>
</dbReference>
<accession>A0ABW4WW56</accession>
<proteinExistence type="predicted"/>